<keyword evidence="2" id="KW-1185">Reference proteome</keyword>
<dbReference type="Proteomes" id="UP000325395">
    <property type="component" value="Unassembled WGS sequence"/>
</dbReference>
<evidence type="ECO:0000313" key="1">
    <source>
        <dbReference type="EMBL" id="KAE8419174.1"/>
    </source>
</evidence>
<evidence type="ECO:0008006" key="3">
    <source>
        <dbReference type="Google" id="ProtNLM"/>
    </source>
</evidence>
<dbReference type="SUPFAM" id="SSF81383">
    <property type="entry name" value="F-box domain"/>
    <property type="match status" value="1"/>
</dbReference>
<protein>
    <recommendedName>
        <fullName evidence="3">F-box domain-containing protein</fullName>
    </recommendedName>
</protein>
<sequence>MLDPSRLPPELFAIIIDYATDGTCDFAALCNFALVSHQWYASLDARIYSRWLYDGKHHSISFLWKFLRTVLCNRRILLQPRPISKIRAISIQSAQQLDIIYLYLPSLVISQPCIPAGQKLER</sequence>
<proteinExistence type="predicted"/>
<dbReference type="InterPro" id="IPR036047">
    <property type="entry name" value="F-box-like_dom_sf"/>
</dbReference>
<evidence type="ECO:0000313" key="2">
    <source>
        <dbReference type="Proteomes" id="UP000325395"/>
    </source>
</evidence>
<name>A0ABQ6WQ03_9EURO</name>
<accession>A0ABQ6WQ03</accession>
<dbReference type="EMBL" id="ML735719">
    <property type="protein sequence ID" value="KAE8419174.1"/>
    <property type="molecule type" value="Genomic_DNA"/>
</dbReference>
<gene>
    <name evidence="1" type="ORF">BDV36DRAFT_252054</name>
</gene>
<reference evidence="1 2" key="1">
    <citation type="submission" date="2019-04" db="EMBL/GenBank/DDBJ databases">
        <authorList>
            <consortium name="DOE Joint Genome Institute"/>
            <person name="Mondo S."/>
            <person name="Kjaerbolling I."/>
            <person name="Vesth T."/>
            <person name="Frisvad J.C."/>
            <person name="Nybo J.L."/>
            <person name="Theobald S."/>
            <person name="Kildgaard S."/>
            <person name="Isbrandt T."/>
            <person name="Kuo A."/>
            <person name="Sato A."/>
            <person name="Lyhne E.K."/>
            <person name="Kogle M.E."/>
            <person name="Wiebenga A."/>
            <person name="Kun R.S."/>
            <person name="Lubbers R.J."/>
            <person name="Makela M.R."/>
            <person name="Barry K."/>
            <person name="Chovatia M."/>
            <person name="Clum A."/>
            <person name="Daum C."/>
            <person name="Haridas S."/>
            <person name="He G."/>
            <person name="LaButti K."/>
            <person name="Lipzen A."/>
            <person name="Riley R."/>
            <person name="Salamov A."/>
            <person name="Simmons B.A."/>
            <person name="Magnuson J.K."/>
            <person name="Henrissat B."/>
            <person name="Mortensen U.H."/>
            <person name="Larsen T.O."/>
            <person name="Devries R.P."/>
            <person name="Grigoriev I.V."/>
            <person name="Machida M."/>
            <person name="Baker S.E."/>
            <person name="Andersen M.R."/>
            <person name="Cantor M.N."/>
            <person name="Hua S.X."/>
        </authorList>
    </citation>
    <scope>NUCLEOTIDE SEQUENCE [LARGE SCALE GENOMIC DNA]</scope>
    <source>
        <strain evidence="1 2">CBS 117616</strain>
    </source>
</reference>
<organism evidence="1 2">
    <name type="scientific">Aspergillus pseudocaelatus</name>
    <dbReference type="NCBI Taxonomy" id="1825620"/>
    <lineage>
        <taxon>Eukaryota</taxon>
        <taxon>Fungi</taxon>
        <taxon>Dikarya</taxon>
        <taxon>Ascomycota</taxon>
        <taxon>Pezizomycotina</taxon>
        <taxon>Eurotiomycetes</taxon>
        <taxon>Eurotiomycetidae</taxon>
        <taxon>Eurotiales</taxon>
        <taxon>Aspergillaceae</taxon>
        <taxon>Aspergillus</taxon>
        <taxon>Aspergillus subgen. Circumdati</taxon>
    </lineage>
</organism>